<evidence type="ECO:0000313" key="2">
    <source>
        <dbReference type="Proteomes" id="UP001596443"/>
    </source>
</evidence>
<accession>A0ABD5T6X7</accession>
<keyword evidence="2" id="KW-1185">Reference proteome</keyword>
<organism evidence="1 2">
    <name type="scientific">Halobaculum halobium</name>
    <dbReference type="NCBI Taxonomy" id="3032281"/>
    <lineage>
        <taxon>Archaea</taxon>
        <taxon>Methanobacteriati</taxon>
        <taxon>Methanobacteriota</taxon>
        <taxon>Stenosarchaea group</taxon>
        <taxon>Halobacteria</taxon>
        <taxon>Halobacteriales</taxon>
        <taxon>Haloferacaceae</taxon>
        <taxon>Halobaculum</taxon>
    </lineage>
</organism>
<dbReference type="EMBL" id="JBHSWX010000010">
    <property type="protein sequence ID" value="MFC6785016.1"/>
    <property type="molecule type" value="Genomic_DNA"/>
</dbReference>
<dbReference type="RefSeq" id="WP_390214505.1">
    <property type="nucleotide sequence ID" value="NZ_JBHSWX010000010.1"/>
</dbReference>
<sequence>MKTASKTSFNVFVQSLKDIEPILKIVGEFAEKHPKVFAGLASSAFIASKGISALKLAFSGLDLAKGLGGKLSRIVLKPKVDGAEGERELTKFASFVKRSGTGMGHWLKMAASVTTAKAKSGISALWTH</sequence>
<evidence type="ECO:0000313" key="1">
    <source>
        <dbReference type="EMBL" id="MFC6785016.1"/>
    </source>
</evidence>
<dbReference type="AlphaFoldDB" id="A0ABD5T6X7"/>
<proteinExistence type="predicted"/>
<protein>
    <submittedName>
        <fullName evidence="1">Uncharacterized protein</fullName>
    </submittedName>
</protein>
<reference evidence="1 2" key="1">
    <citation type="journal article" date="2019" name="Int. J. Syst. Evol. Microbiol.">
        <title>The Global Catalogue of Microorganisms (GCM) 10K type strain sequencing project: providing services to taxonomists for standard genome sequencing and annotation.</title>
        <authorList>
            <consortium name="The Broad Institute Genomics Platform"/>
            <consortium name="The Broad Institute Genome Sequencing Center for Infectious Disease"/>
            <person name="Wu L."/>
            <person name="Ma J."/>
        </authorList>
    </citation>
    <scope>NUCLEOTIDE SEQUENCE [LARGE SCALE GENOMIC DNA]</scope>
    <source>
        <strain evidence="1 2">SYNS20</strain>
    </source>
</reference>
<gene>
    <name evidence="1" type="ORF">ACFQFD_03135</name>
</gene>
<comment type="caution">
    <text evidence="1">The sequence shown here is derived from an EMBL/GenBank/DDBJ whole genome shotgun (WGS) entry which is preliminary data.</text>
</comment>
<name>A0ABD5T6X7_9EURY</name>
<dbReference type="Proteomes" id="UP001596443">
    <property type="component" value="Unassembled WGS sequence"/>
</dbReference>